<feature type="compositionally biased region" description="Low complexity" evidence="1">
    <location>
        <begin position="624"/>
        <end position="644"/>
    </location>
</feature>
<feature type="compositionally biased region" description="Polar residues" evidence="1">
    <location>
        <begin position="196"/>
        <end position="216"/>
    </location>
</feature>
<dbReference type="AlphaFoldDB" id="A0A8S3YV47"/>
<feature type="compositionally biased region" description="Basic and acidic residues" evidence="1">
    <location>
        <begin position="279"/>
        <end position="294"/>
    </location>
</feature>
<feature type="compositionally biased region" description="Basic and acidic residues" evidence="1">
    <location>
        <begin position="527"/>
        <end position="546"/>
    </location>
</feature>
<feature type="region of interest" description="Disordered" evidence="1">
    <location>
        <begin position="729"/>
        <end position="764"/>
    </location>
</feature>
<keyword evidence="3" id="KW-1185">Reference proteome</keyword>
<accession>A0A8S3YV47</accession>
<feature type="compositionally biased region" description="Polar residues" evidence="1">
    <location>
        <begin position="128"/>
        <end position="148"/>
    </location>
</feature>
<name>A0A8S3YV47_9EUPU</name>
<feature type="region of interest" description="Disordered" evidence="1">
    <location>
        <begin position="62"/>
        <end position="216"/>
    </location>
</feature>
<feature type="compositionally biased region" description="Polar residues" evidence="1">
    <location>
        <begin position="645"/>
        <end position="660"/>
    </location>
</feature>
<feature type="compositionally biased region" description="Polar residues" evidence="1">
    <location>
        <begin position="417"/>
        <end position="430"/>
    </location>
</feature>
<feature type="compositionally biased region" description="Low complexity" evidence="1">
    <location>
        <begin position="99"/>
        <end position="108"/>
    </location>
</feature>
<proteinExistence type="predicted"/>
<evidence type="ECO:0000313" key="2">
    <source>
        <dbReference type="EMBL" id="CAG5119191.1"/>
    </source>
</evidence>
<feature type="non-terminal residue" evidence="2">
    <location>
        <position position="799"/>
    </location>
</feature>
<gene>
    <name evidence="2" type="ORF">CUNI_LOCUS4749</name>
</gene>
<feature type="compositionally biased region" description="Pro residues" evidence="1">
    <location>
        <begin position="729"/>
        <end position="740"/>
    </location>
</feature>
<dbReference type="EMBL" id="CAJHNH020000668">
    <property type="protein sequence ID" value="CAG5119191.1"/>
    <property type="molecule type" value="Genomic_DNA"/>
</dbReference>
<feature type="compositionally biased region" description="Basic and acidic residues" evidence="1">
    <location>
        <begin position="80"/>
        <end position="96"/>
    </location>
</feature>
<feature type="compositionally biased region" description="Low complexity" evidence="1">
    <location>
        <begin position="475"/>
        <end position="487"/>
    </location>
</feature>
<feature type="region of interest" description="Disordered" evidence="1">
    <location>
        <begin position="238"/>
        <end position="689"/>
    </location>
</feature>
<protein>
    <submittedName>
        <fullName evidence="2">Uncharacterized protein</fullName>
    </submittedName>
</protein>
<evidence type="ECO:0000313" key="3">
    <source>
        <dbReference type="Proteomes" id="UP000678393"/>
    </source>
</evidence>
<feature type="region of interest" description="Disordered" evidence="1">
    <location>
        <begin position="1"/>
        <end position="44"/>
    </location>
</feature>
<sequence>MAQSEACDPRTEVLAGSRHHSGSVSMEGVGNQPPSPVTIGTGKNSSQFVNLRIRFEDTASGISGHMSKASGPPLGASVSKIKEKFQKNEEKGHGDVHPSFSSNSLPRSSRSKDSGDRSPETKKMKVTDGQSHSLDSKLKNSLTDSKSVSGHVPHYTRTPPLSPTHSSTTSLHTAHLLPTSTLNAISGSRRRKTDEASSSQGLEIQLDGQLTSSEPSLLETTNHVQRFNYTRAMFARMEEETRRAQEREKIIRRKPSPSRPFPGNSPPKLSSVPVSFGQENKKQLPTTRERDSRRPKSMIDYPSEPMSSSSQSFKRVSDSGSSRESRSEDKKYNQNGNYSAQGASRQQNEKQNLVDSSKDDQILRSRSSKDDQILRSRRPNRSPVKRDDSGDRSGKYFQNLDELKSLEQKPDERTKVESTATDLNRQTSNKADNHLDRVDRSSPSVLSSSPPPTLPHSSRLGHSIRPGYRARTQASSAGLSSSHSKTSNIKENKNTSPTSPPSPASLSGGVVRRQRKQTSSDQVSSEEEAKKRLSKEEIEAALERADTYLASISSPEEEKADQIKKEADSSRQHSKAESAAARKQFLYGTDPSKPSHASNDVASSLDHPAENTRVHEELEVNEIPDSLLLSSSVPSLTSSIPHSSVKSTASVTLRSPSSSNESLDLEALPDLPPPSYHEATDPPPYHEATSPVSMLISQKVFMSQQQNQNVPANSSLPVVAPQPIPVPRRIVPPPPLPKKPPIGSGDDLGVPPPAPEPGPSEYIPDVDSAAEVRIAAVLDSDPGDDLILPEEHIAKHDDL</sequence>
<feature type="compositionally biased region" description="Basic and acidic residues" evidence="1">
    <location>
        <begin position="384"/>
        <end position="394"/>
    </location>
</feature>
<feature type="compositionally biased region" description="Basic and acidic residues" evidence="1">
    <location>
        <begin position="607"/>
        <end position="618"/>
    </location>
</feature>
<feature type="compositionally biased region" description="Basic and acidic residues" evidence="1">
    <location>
        <begin position="110"/>
        <end position="126"/>
    </location>
</feature>
<feature type="compositionally biased region" description="Basic and acidic residues" evidence="1">
    <location>
        <begin position="556"/>
        <end position="576"/>
    </location>
</feature>
<feature type="compositionally biased region" description="Basic and acidic residues" evidence="1">
    <location>
        <begin position="401"/>
        <end position="416"/>
    </location>
</feature>
<comment type="caution">
    <text evidence="2">The sequence shown here is derived from an EMBL/GenBank/DDBJ whole genome shotgun (WGS) entry which is preliminary data.</text>
</comment>
<feature type="compositionally biased region" description="Basic and acidic residues" evidence="1">
    <location>
        <begin position="356"/>
        <end position="374"/>
    </location>
</feature>
<organism evidence="2 3">
    <name type="scientific">Candidula unifasciata</name>
    <dbReference type="NCBI Taxonomy" id="100452"/>
    <lineage>
        <taxon>Eukaryota</taxon>
        <taxon>Metazoa</taxon>
        <taxon>Spiralia</taxon>
        <taxon>Lophotrochozoa</taxon>
        <taxon>Mollusca</taxon>
        <taxon>Gastropoda</taxon>
        <taxon>Heterobranchia</taxon>
        <taxon>Euthyneura</taxon>
        <taxon>Panpulmonata</taxon>
        <taxon>Eupulmonata</taxon>
        <taxon>Stylommatophora</taxon>
        <taxon>Helicina</taxon>
        <taxon>Helicoidea</taxon>
        <taxon>Geomitridae</taxon>
        <taxon>Candidula</taxon>
    </lineage>
</organism>
<feature type="compositionally biased region" description="Pro residues" evidence="1">
    <location>
        <begin position="670"/>
        <end position="685"/>
    </location>
</feature>
<dbReference type="OrthoDB" id="6160340at2759"/>
<feature type="compositionally biased region" description="Basic and acidic residues" evidence="1">
    <location>
        <begin position="431"/>
        <end position="440"/>
    </location>
</feature>
<feature type="compositionally biased region" description="Basic and acidic residues" evidence="1">
    <location>
        <begin position="238"/>
        <end position="249"/>
    </location>
</feature>
<reference evidence="2" key="1">
    <citation type="submission" date="2021-04" db="EMBL/GenBank/DDBJ databases">
        <authorList>
            <consortium name="Molecular Ecology Group"/>
        </authorList>
    </citation>
    <scope>NUCLEOTIDE SEQUENCE</scope>
</reference>
<feature type="compositionally biased region" description="Basic and acidic residues" evidence="1">
    <location>
        <begin position="315"/>
        <end position="332"/>
    </location>
</feature>
<dbReference type="Proteomes" id="UP000678393">
    <property type="component" value="Unassembled WGS sequence"/>
</dbReference>
<feature type="compositionally biased region" description="Low complexity" evidence="1">
    <location>
        <begin position="163"/>
        <end position="182"/>
    </location>
</feature>
<evidence type="ECO:0000256" key="1">
    <source>
        <dbReference type="SAM" id="MobiDB-lite"/>
    </source>
</evidence>
<feature type="compositionally biased region" description="Polar residues" evidence="1">
    <location>
        <begin position="333"/>
        <end position="355"/>
    </location>
</feature>